<proteinExistence type="predicted"/>
<evidence type="ECO:0000256" key="1">
    <source>
        <dbReference type="SAM" id="SignalP"/>
    </source>
</evidence>
<keyword evidence="3" id="KW-1185">Reference proteome</keyword>
<organism evidence="2 3">
    <name type="scientific">Podospora pseudopauciseta</name>
    <dbReference type="NCBI Taxonomy" id="2093780"/>
    <lineage>
        <taxon>Eukaryota</taxon>
        <taxon>Fungi</taxon>
        <taxon>Dikarya</taxon>
        <taxon>Ascomycota</taxon>
        <taxon>Pezizomycotina</taxon>
        <taxon>Sordariomycetes</taxon>
        <taxon>Sordariomycetidae</taxon>
        <taxon>Sordariales</taxon>
        <taxon>Podosporaceae</taxon>
        <taxon>Podospora</taxon>
    </lineage>
</organism>
<dbReference type="Proteomes" id="UP001326199">
    <property type="component" value="Unassembled WGS sequence"/>
</dbReference>
<evidence type="ECO:0000313" key="2">
    <source>
        <dbReference type="EMBL" id="KAK4665392.1"/>
    </source>
</evidence>
<name>A0ABR0HC17_9PEZI</name>
<dbReference type="PANTHER" id="PTHR38847">
    <property type="match status" value="1"/>
</dbReference>
<comment type="caution">
    <text evidence="2">The sequence shown here is derived from an EMBL/GenBank/DDBJ whole genome shotgun (WGS) entry which is preliminary data.</text>
</comment>
<dbReference type="PANTHER" id="PTHR38847:SF1">
    <property type="entry name" value="PSEUDOURIDINE SYNTHASE RSUA_RLUA-LIKE DOMAIN-CONTAINING PROTEIN"/>
    <property type="match status" value="1"/>
</dbReference>
<accession>A0ABR0HC17</accession>
<keyword evidence="1" id="KW-0732">Signal</keyword>
<dbReference type="Pfam" id="PF14273">
    <property type="entry name" value="DUF4360"/>
    <property type="match status" value="1"/>
</dbReference>
<dbReference type="InterPro" id="IPR025649">
    <property type="entry name" value="DUF4360"/>
</dbReference>
<dbReference type="EMBL" id="JAFFHB010000005">
    <property type="protein sequence ID" value="KAK4665392.1"/>
    <property type="molecule type" value="Genomic_DNA"/>
</dbReference>
<protein>
    <recommendedName>
        <fullName evidence="4">DUF4360 domain-containing protein</fullName>
    </recommendedName>
</protein>
<feature type="signal peptide" evidence="1">
    <location>
        <begin position="1"/>
        <end position="46"/>
    </location>
</feature>
<gene>
    <name evidence="2" type="ORF">QC763_401432</name>
</gene>
<evidence type="ECO:0008006" key="4">
    <source>
        <dbReference type="Google" id="ProtNLM"/>
    </source>
</evidence>
<sequence length="253" mass="27565">MNTSRCTAIILVLDVACTRFRASSTKANAGKMKLSFSLLLPLLVIAQETTLGTGAHFRLTRYSGTGCPEGSSNITISETGEWITITYSQFRTYLGPDYTRAERGKTCHVYLAIIAPSVDHLPQGVQGVQHTLADSVYEGYYTQLDDGVTALHHSTYYTHDLGPFNVVATATFDGGETGKAPGKSYSETREIPLSSLEYGRCVQPGARMSVFYAHDQITMSSSNPEARGVSVAGDTADLLYTRRIRVLWQACTP</sequence>
<feature type="chain" id="PRO_5046581436" description="DUF4360 domain-containing protein" evidence="1">
    <location>
        <begin position="47"/>
        <end position="253"/>
    </location>
</feature>
<dbReference type="GeneID" id="87932114"/>
<evidence type="ECO:0000313" key="3">
    <source>
        <dbReference type="Proteomes" id="UP001326199"/>
    </source>
</evidence>
<dbReference type="RefSeq" id="XP_062765358.1">
    <property type="nucleotide sequence ID" value="XM_062911771.1"/>
</dbReference>
<reference evidence="2 3" key="1">
    <citation type="journal article" date="2023" name="bioRxiv">
        <title>High-quality genome assemblies of four members of thePodospora anserinaspecies complex.</title>
        <authorList>
            <person name="Ament-Velasquez S.L."/>
            <person name="Vogan A.A."/>
            <person name="Wallerman O."/>
            <person name="Hartmann F."/>
            <person name="Gautier V."/>
            <person name="Silar P."/>
            <person name="Giraud T."/>
            <person name="Johannesson H."/>
        </authorList>
    </citation>
    <scope>NUCLEOTIDE SEQUENCE [LARGE SCALE GENOMIC DNA]</scope>
    <source>
        <strain evidence="2 3">CBS 411.78</strain>
    </source>
</reference>